<keyword evidence="1" id="KW-0597">Phosphoprotein</keyword>
<reference evidence="4 5" key="1">
    <citation type="submission" date="2019-08" db="EMBL/GenBank/DDBJ databases">
        <title>Lewinella sp. strain SSH13 Genome sequencing and assembly.</title>
        <authorList>
            <person name="Kim I."/>
        </authorList>
    </citation>
    <scope>NUCLEOTIDE SEQUENCE [LARGE SCALE GENOMIC DNA]</scope>
    <source>
        <strain evidence="4 5">SSH13</strain>
    </source>
</reference>
<name>A0A5C7FYU8_9BACT</name>
<dbReference type="PROSITE" id="PS50110">
    <property type="entry name" value="RESPONSE_REGULATORY"/>
    <property type="match status" value="1"/>
</dbReference>
<dbReference type="Gene3D" id="3.40.50.2300">
    <property type="match status" value="1"/>
</dbReference>
<dbReference type="EMBL" id="VOXD01000004">
    <property type="protein sequence ID" value="TXF90867.1"/>
    <property type="molecule type" value="Genomic_DNA"/>
</dbReference>
<gene>
    <name evidence="4" type="ORF">FUA23_03455</name>
</gene>
<dbReference type="PANTHER" id="PTHR37299">
    <property type="entry name" value="TRANSCRIPTIONAL REGULATOR-RELATED"/>
    <property type="match status" value="1"/>
</dbReference>
<dbReference type="OrthoDB" id="2168082at2"/>
<evidence type="ECO:0000259" key="2">
    <source>
        <dbReference type="PROSITE" id="PS50110"/>
    </source>
</evidence>
<sequence>MTAIIIEDMPPALAALKAELADFCPNVEVIGTAGSVVEAAKLLRTTKPDLLFLDIMLGDGTSFDILEIVPDITSELIFTTASDEFAVRAFRFAAVDYLLKPVEGEMLKAAVDRAMRRITFKKGAPDTASLDLLKETIRQPETLPDRISLHTSENIVVAKIKDIIRCEADSNNTRFVFAGDQKPVFVTKTLKHYERMLTGHGFVRVHQSHLVNFNEVVEFKKIDSGYLRLSNNDEVPVASRKRAEVVEMLR</sequence>
<feature type="domain" description="HTH LytTR-type" evidence="3">
    <location>
        <begin position="147"/>
        <end position="250"/>
    </location>
</feature>
<evidence type="ECO:0000259" key="3">
    <source>
        <dbReference type="PROSITE" id="PS50930"/>
    </source>
</evidence>
<evidence type="ECO:0000313" key="5">
    <source>
        <dbReference type="Proteomes" id="UP000321907"/>
    </source>
</evidence>
<dbReference type="SUPFAM" id="SSF52172">
    <property type="entry name" value="CheY-like"/>
    <property type="match status" value="1"/>
</dbReference>
<dbReference type="InterPro" id="IPR046947">
    <property type="entry name" value="LytR-like"/>
</dbReference>
<accession>A0A5C7FYU8</accession>
<keyword evidence="5" id="KW-1185">Reference proteome</keyword>
<dbReference type="GO" id="GO:0003677">
    <property type="term" value="F:DNA binding"/>
    <property type="evidence" value="ECO:0007669"/>
    <property type="project" value="InterPro"/>
</dbReference>
<organism evidence="4 5">
    <name type="scientific">Neolewinella aurantiaca</name>
    <dbReference type="NCBI Taxonomy" id="2602767"/>
    <lineage>
        <taxon>Bacteria</taxon>
        <taxon>Pseudomonadati</taxon>
        <taxon>Bacteroidota</taxon>
        <taxon>Saprospiria</taxon>
        <taxon>Saprospirales</taxon>
        <taxon>Lewinellaceae</taxon>
        <taxon>Neolewinella</taxon>
    </lineage>
</organism>
<dbReference type="InterPro" id="IPR007492">
    <property type="entry name" value="LytTR_DNA-bd_dom"/>
</dbReference>
<proteinExistence type="predicted"/>
<dbReference type="Proteomes" id="UP000321907">
    <property type="component" value="Unassembled WGS sequence"/>
</dbReference>
<dbReference type="SMART" id="SM00850">
    <property type="entry name" value="LytTR"/>
    <property type="match status" value="1"/>
</dbReference>
<comment type="caution">
    <text evidence="4">The sequence shown here is derived from an EMBL/GenBank/DDBJ whole genome shotgun (WGS) entry which is preliminary data.</text>
</comment>
<dbReference type="InterPro" id="IPR001789">
    <property type="entry name" value="Sig_transdc_resp-reg_receiver"/>
</dbReference>
<dbReference type="RefSeq" id="WP_147929325.1">
    <property type="nucleotide sequence ID" value="NZ_VOXD01000004.1"/>
</dbReference>
<dbReference type="SMART" id="SM00448">
    <property type="entry name" value="REC"/>
    <property type="match status" value="1"/>
</dbReference>
<feature type="domain" description="Response regulatory" evidence="2">
    <location>
        <begin position="2"/>
        <end position="115"/>
    </location>
</feature>
<dbReference type="AlphaFoldDB" id="A0A5C7FYU8"/>
<dbReference type="Pfam" id="PF00072">
    <property type="entry name" value="Response_reg"/>
    <property type="match status" value="1"/>
</dbReference>
<evidence type="ECO:0000256" key="1">
    <source>
        <dbReference type="PROSITE-ProRule" id="PRU00169"/>
    </source>
</evidence>
<dbReference type="GO" id="GO:0000156">
    <property type="term" value="F:phosphorelay response regulator activity"/>
    <property type="evidence" value="ECO:0007669"/>
    <property type="project" value="InterPro"/>
</dbReference>
<dbReference type="Gene3D" id="2.40.50.1020">
    <property type="entry name" value="LytTr DNA-binding domain"/>
    <property type="match status" value="1"/>
</dbReference>
<dbReference type="PROSITE" id="PS50930">
    <property type="entry name" value="HTH_LYTTR"/>
    <property type="match status" value="1"/>
</dbReference>
<dbReference type="Pfam" id="PF04397">
    <property type="entry name" value="LytTR"/>
    <property type="match status" value="1"/>
</dbReference>
<dbReference type="PANTHER" id="PTHR37299:SF1">
    <property type="entry name" value="STAGE 0 SPORULATION PROTEIN A HOMOLOG"/>
    <property type="match status" value="1"/>
</dbReference>
<protein>
    <submittedName>
        <fullName evidence="4">Response regulator transcription factor</fullName>
    </submittedName>
</protein>
<feature type="modified residue" description="4-aspartylphosphate" evidence="1">
    <location>
        <position position="54"/>
    </location>
</feature>
<evidence type="ECO:0000313" key="4">
    <source>
        <dbReference type="EMBL" id="TXF90867.1"/>
    </source>
</evidence>
<dbReference type="InterPro" id="IPR011006">
    <property type="entry name" value="CheY-like_superfamily"/>
</dbReference>